<sequence>MEAASAPYVPRTVEEVYQDFKGRRAGLLSALSTDVEHFCQQCDPERENLCLYGFPNGNWEVNLPAEEVPAELPEPALGINFARDGMDRKDWLSLVAVHSDAWLIAVAFYYGARFDKHERERLFNMMNELPTVFDVVTGRKLVKEKTSTNKGNKVTKPSAKVQKAPEAQAKPVKQPSHPSKEEEEEPLDEEEDEEEHGDTFCGYCEKPYTADEFWIGCDICQKWYHGKCVKVSAARAEHMKQYRCPSCTLKRART</sequence>
<evidence type="ECO:0000313" key="1">
    <source>
        <dbReference type="EMBL" id="KAJ7513538.1"/>
    </source>
</evidence>
<accession>A0ACC2A7M5</accession>
<name>A0ACC2A7M5_DIPCM</name>
<comment type="caution">
    <text evidence="1">The sequence shown here is derived from an EMBL/GenBank/DDBJ whole genome shotgun (WGS) entry which is preliminary data.</text>
</comment>
<dbReference type="Proteomes" id="UP001162992">
    <property type="component" value="Chromosome 23"/>
</dbReference>
<gene>
    <name evidence="1" type="ORF">O6H91_23G003700</name>
</gene>
<reference evidence="2" key="1">
    <citation type="journal article" date="2024" name="Proc. Natl. Acad. Sci. U.S.A.">
        <title>Extraordinary preservation of gene collinearity over three hundred million years revealed in homosporous lycophytes.</title>
        <authorList>
            <person name="Li C."/>
            <person name="Wickell D."/>
            <person name="Kuo L.Y."/>
            <person name="Chen X."/>
            <person name="Nie B."/>
            <person name="Liao X."/>
            <person name="Peng D."/>
            <person name="Ji J."/>
            <person name="Jenkins J."/>
            <person name="Williams M."/>
            <person name="Shu S."/>
            <person name="Plott C."/>
            <person name="Barry K."/>
            <person name="Rajasekar S."/>
            <person name="Grimwood J."/>
            <person name="Han X."/>
            <person name="Sun S."/>
            <person name="Hou Z."/>
            <person name="He W."/>
            <person name="Dai G."/>
            <person name="Sun C."/>
            <person name="Schmutz J."/>
            <person name="Leebens-Mack J.H."/>
            <person name="Li F.W."/>
            <person name="Wang L."/>
        </authorList>
    </citation>
    <scope>NUCLEOTIDE SEQUENCE [LARGE SCALE GENOMIC DNA]</scope>
    <source>
        <strain evidence="2">cv. PW_Plant_1</strain>
    </source>
</reference>
<evidence type="ECO:0000313" key="2">
    <source>
        <dbReference type="Proteomes" id="UP001162992"/>
    </source>
</evidence>
<proteinExistence type="predicted"/>
<organism evidence="1 2">
    <name type="scientific">Diphasiastrum complanatum</name>
    <name type="common">Issler's clubmoss</name>
    <name type="synonym">Lycopodium complanatum</name>
    <dbReference type="NCBI Taxonomy" id="34168"/>
    <lineage>
        <taxon>Eukaryota</taxon>
        <taxon>Viridiplantae</taxon>
        <taxon>Streptophyta</taxon>
        <taxon>Embryophyta</taxon>
        <taxon>Tracheophyta</taxon>
        <taxon>Lycopodiopsida</taxon>
        <taxon>Lycopodiales</taxon>
        <taxon>Lycopodiaceae</taxon>
        <taxon>Lycopodioideae</taxon>
        <taxon>Diphasiastrum</taxon>
    </lineage>
</organism>
<keyword evidence="2" id="KW-1185">Reference proteome</keyword>
<protein>
    <submittedName>
        <fullName evidence="1">Uncharacterized protein</fullName>
    </submittedName>
</protein>
<dbReference type="EMBL" id="CM055114">
    <property type="protein sequence ID" value="KAJ7513538.1"/>
    <property type="molecule type" value="Genomic_DNA"/>
</dbReference>